<keyword evidence="4" id="KW-1185">Reference proteome</keyword>
<feature type="domain" description="Anti-sigma factor NepR" evidence="2">
    <location>
        <begin position="23"/>
        <end position="57"/>
    </location>
</feature>
<reference evidence="3 4" key="1">
    <citation type="submission" date="2023-07" db="EMBL/GenBank/DDBJ databases">
        <title>Genomic Encyclopedia of Type Strains, Phase IV (KMG-IV): sequencing the most valuable type-strain genomes for metagenomic binning, comparative biology and taxonomic classification.</title>
        <authorList>
            <person name="Goeker M."/>
        </authorList>
    </citation>
    <scope>NUCLEOTIDE SEQUENCE [LARGE SCALE GENOMIC DNA]</scope>
    <source>
        <strain evidence="3 4">DSM 1112</strain>
    </source>
</reference>
<dbReference type="Pfam" id="PF18557">
    <property type="entry name" value="NepR"/>
    <property type="match status" value="1"/>
</dbReference>
<evidence type="ECO:0000313" key="3">
    <source>
        <dbReference type="EMBL" id="MDQ0319243.1"/>
    </source>
</evidence>
<name>A0ABU0BLX3_9HYPH</name>
<evidence type="ECO:0000256" key="1">
    <source>
        <dbReference type="SAM" id="MobiDB-lite"/>
    </source>
</evidence>
<gene>
    <name evidence="3" type="ORF">QO002_001381</name>
</gene>
<sequence length="62" mass="6960">MSDVPKQQRMTAGGARGPRSDSNTQIASKLKALYSAVEQEPIPDMFLDLLEQLDRAERLTKR</sequence>
<evidence type="ECO:0000313" key="4">
    <source>
        <dbReference type="Proteomes" id="UP001230207"/>
    </source>
</evidence>
<dbReference type="InterPro" id="IPR041649">
    <property type="entry name" value="NepR"/>
</dbReference>
<proteinExistence type="predicted"/>
<accession>A0ABU0BLX3</accession>
<dbReference type="Proteomes" id="UP001230207">
    <property type="component" value="Unassembled WGS sequence"/>
</dbReference>
<protein>
    <recommendedName>
        <fullName evidence="2">Anti-sigma factor NepR domain-containing protein</fullName>
    </recommendedName>
</protein>
<dbReference type="EMBL" id="JAUSVF010000001">
    <property type="protein sequence ID" value="MDQ0319243.1"/>
    <property type="molecule type" value="Genomic_DNA"/>
</dbReference>
<evidence type="ECO:0000259" key="2">
    <source>
        <dbReference type="Pfam" id="PF18557"/>
    </source>
</evidence>
<comment type="caution">
    <text evidence="3">The sequence shown here is derived from an EMBL/GenBank/DDBJ whole genome shotgun (WGS) entry which is preliminary data.</text>
</comment>
<dbReference type="RefSeq" id="WP_370878459.1">
    <property type="nucleotide sequence ID" value="NZ_JAUSVF010000001.1"/>
</dbReference>
<organism evidence="3 4">
    <name type="scientific">Pararhizobium capsulatum DSM 1112</name>
    <dbReference type="NCBI Taxonomy" id="1121113"/>
    <lineage>
        <taxon>Bacteria</taxon>
        <taxon>Pseudomonadati</taxon>
        <taxon>Pseudomonadota</taxon>
        <taxon>Alphaproteobacteria</taxon>
        <taxon>Hyphomicrobiales</taxon>
        <taxon>Rhizobiaceae</taxon>
        <taxon>Rhizobium/Agrobacterium group</taxon>
        <taxon>Pararhizobium</taxon>
    </lineage>
</organism>
<feature type="region of interest" description="Disordered" evidence="1">
    <location>
        <begin position="1"/>
        <end position="24"/>
    </location>
</feature>